<protein>
    <recommendedName>
        <fullName evidence="1">RuvB-like helicase</fullName>
        <ecNumber evidence="1">3.6.4.12</ecNumber>
    </recommendedName>
</protein>
<feature type="domain" description="TIP49 P-loop" evidence="3">
    <location>
        <begin position="18"/>
        <end position="86"/>
    </location>
</feature>
<dbReference type="InterPro" id="IPR010339">
    <property type="entry name" value="TIP49_P-loop"/>
</dbReference>
<comment type="catalytic activity">
    <reaction evidence="1">
        <text>ATP + H2O = ADP + phosphate + H(+)</text>
        <dbReference type="Rhea" id="RHEA:13065"/>
        <dbReference type="ChEBI" id="CHEBI:15377"/>
        <dbReference type="ChEBI" id="CHEBI:15378"/>
        <dbReference type="ChEBI" id="CHEBI:30616"/>
        <dbReference type="ChEBI" id="CHEBI:43474"/>
        <dbReference type="ChEBI" id="CHEBI:456216"/>
        <dbReference type="EC" id="3.6.4.12"/>
    </reaction>
</comment>
<evidence type="ECO:0000259" key="3">
    <source>
        <dbReference type="Pfam" id="PF06068"/>
    </source>
</evidence>
<keyword evidence="1" id="KW-0547">Nucleotide-binding</keyword>
<dbReference type="EC" id="3.6.4.12" evidence="1"/>
<dbReference type="Gene3D" id="3.40.50.300">
    <property type="entry name" value="P-loop containing nucleotide triphosphate hydrolases"/>
    <property type="match status" value="1"/>
</dbReference>
<dbReference type="AlphaFoldDB" id="X6PEU6"/>
<keyword evidence="1" id="KW-0539">Nucleus</keyword>
<name>X6PEU6_RETFI</name>
<dbReference type="GO" id="GO:0003678">
    <property type="term" value="F:DNA helicase activity"/>
    <property type="evidence" value="ECO:0007669"/>
    <property type="project" value="UniProtKB-EC"/>
</dbReference>
<dbReference type="SUPFAM" id="SSF52540">
    <property type="entry name" value="P-loop containing nucleoside triphosphate hydrolases"/>
    <property type="match status" value="1"/>
</dbReference>
<keyword evidence="1" id="KW-0804">Transcription</keyword>
<feature type="compositionally biased region" description="Basic residues" evidence="2">
    <location>
        <begin position="99"/>
        <end position="113"/>
    </location>
</feature>
<sequence>MAASVKIEEVSSTERLERVASHSHIKGLGLDKNGIALPIKSGLVGQVQAREAAGIVVEMIKQKKMAGKAVLFAGAPGTGKTALALVRNTFLKKMYFKTQKHKNKGKRKTKNKLTLKQIGHITRTG</sequence>
<evidence type="ECO:0000256" key="2">
    <source>
        <dbReference type="SAM" id="MobiDB-lite"/>
    </source>
</evidence>
<dbReference type="PANTHER" id="PTHR11093">
    <property type="entry name" value="RUVB-RELATED REPTIN AND PONTIN"/>
    <property type="match status" value="1"/>
</dbReference>
<feature type="region of interest" description="Disordered" evidence="2">
    <location>
        <begin position="99"/>
        <end position="125"/>
    </location>
</feature>
<proteinExistence type="inferred from homology"/>
<evidence type="ECO:0000313" key="5">
    <source>
        <dbReference type="Proteomes" id="UP000023152"/>
    </source>
</evidence>
<dbReference type="GO" id="GO:0005524">
    <property type="term" value="F:ATP binding"/>
    <property type="evidence" value="ECO:0007669"/>
    <property type="project" value="UniProtKB-KW"/>
</dbReference>
<keyword evidence="1" id="KW-0805">Transcription regulation</keyword>
<dbReference type="GO" id="GO:0016887">
    <property type="term" value="F:ATP hydrolysis activity"/>
    <property type="evidence" value="ECO:0007669"/>
    <property type="project" value="RHEA"/>
</dbReference>
<dbReference type="OrthoDB" id="10060499at2759"/>
<dbReference type="InterPro" id="IPR027417">
    <property type="entry name" value="P-loop_NTPase"/>
</dbReference>
<keyword evidence="5" id="KW-1185">Reference proteome</keyword>
<comment type="similarity">
    <text evidence="1">Belongs to the RuvB family.</text>
</comment>
<reference evidence="4 5" key="1">
    <citation type="journal article" date="2013" name="Curr. Biol.">
        <title>The Genome of the Foraminiferan Reticulomyxa filosa.</title>
        <authorList>
            <person name="Glockner G."/>
            <person name="Hulsmann N."/>
            <person name="Schleicher M."/>
            <person name="Noegel A.A."/>
            <person name="Eichinger L."/>
            <person name="Gallinger C."/>
            <person name="Pawlowski J."/>
            <person name="Sierra R."/>
            <person name="Euteneuer U."/>
            <person name="Pillet L."/>
            <person name="Moustafa A."/>
            <person name="Platzer M."/>
            <person name="Groth M."/>
            <person name="Szafranski K."/>
            <person name="Schliwa M."/>
        </authorList>
    </citation>
    <scope>NUCLEOTIDE SEQUENCE [LARGE SCALE GENOMIC DNA]</scope>
</reference>
<accession>X6PEU6</accession>
<evidence type="ECO:0000313" key="4">
    <source>
        <dbReference type="EMBL" id="ETO36628.1"/>
    </source>
</evidence>
<keyword evidence="1" id="KW-0067">ATP-binding</keyword>
<evidence type="ECO:0000256" key="1">
    <source>
        <dbReference type="RuleBase" id="RU363048"/>
    </source>
</evidence>
<comment type="caution">
    <text evidence="4">The sequence shown here is derived from an EMBL/GenBank/DDBJ whole genome shotgun (WGS) entry which is preliminary data.</text>
</comment>
<dbReference type="InterPro" id="IPR027238">
    <property type="entry name" value="RuvB-like"/>
</dbReference>
<keyword evidence="1" id="KW-0378">Hydrolase</keyword>
<dbReference type="Proteomes" id="UP000023152">
    <property type="component" value="Unassembled WGS sequence"/>
</dbReference>
<dbReference type="EMBL" id="ASPP01000463">
    <property type="protein sequence ID" value="ETO36628.1"/>
    <property type="molecule type" value="Genomic_DNA"/>
</dbReference>
<organism evidence="4 5">
    <name type="scientific">Reticulomyxa filosa</name>
    <dbReference type="NCBI Taxonomy" id="46433"/>
    <lineage>
        <taxon>Eukaryota</taxon>
        <taxon>Sar</taxon>
        <taxon>Rhizaria</taxon>
        <taxon>Retaria</taxon>
        <taxon>Foraminifera</taxon>
        <taxon>Monothalamids</taxon>
        <taxon>Reticulomyxidae</taxon>
        <taxon>Reticulomyxa</taxon>
    </lineage>
</organism>
<keyword evidence="1" id="KW-0347">Helicase</keyword>
<gene>
    <name evidence="4" type="ORF">RFI_00435</name>
</gene>
<dbReference type="Pfam" id="PF06068">
    <property type="entry name" value="TIP49"/>
    <property type="match status" value="1"/>
</dbReference>